<keyword evidence="2" id="KW-1185">Reference proteome</keyword>
<accession>A0ABQ8IJJ9</accession>
<proteinExistence type="predicted"/>
<sequence length="80" mass="8907">MGYLNRVWMAATVSVVQGPTDQGYKMKSGLSSLQFHHGKKRLFSSPDSTDLRPLSGMIGSDISGAKMKIEYRDRVTRVET</sequence>
<evidence type="ECO:0000313" key="1">
    <source>
        <dbReference type="EMBL" id="KAH7576856.1"/>
    </source>
</evidence>
<comment type="caution">
    <text evidence="1">The sequence shown here is derived from an EMBL/GenBank/DDBJ whole genome shotgun (WGS) entry which is preliminary data.</text>
</comment>
<protein>
    <submittedName>
        <fullName evidence="1">Uncharacterized protein</fullName>
    </submittedName>
</protein>
<organism evidence="1 2">
    <name type="scientific">Xanthoceras sorbifolium</name>
    <dbReference type="NCBI Taxonomy" id="99658"/>
    <lineage>
        <taxon>Eukaryota</taxon>
        <taxon>Viridiplantae</taxon>
        <taxon>Streptophyta</taxon>
        <taxon>Embryophyta</taxon>
        <taxon>Tracheophyta</taxon>
        <taxon>Spermatophyta</taxon>
        <taxon>Magnoliopsida</taxon>
        <taxon>eudicotyledons</taxon>
        <taxon>Gunneridae</taxon>
        <taxon>Pentapetalae</taxon>
        <taxon>rosids</taxon>
        <taxon>malvids</taxon>
        <taxon>Sapindales</taxon>
        <taxon>Sapindaceae</taxon>
        <taxon>Xanthoceroideae</taxon>
        <taxon>Xanthoceras</taxon>
    </lineage>
</organism>
<dbReference type="EMBL" id="JAFEMO010000001">
    <property type="protein sequence ID" value="KAH7576856.1"/>
    <property type="molecule type" value="Genomic_DNA"/>
</dbReference>
<evidence type="ECO:0000313" key="2">
    <source>
        <dbReference type="Proteomes" id="UP000827721"/>
    </source>
</evidence>
<reference evidence="1 2" key="1">
    <citation type="submission" date="2021-02" db="EMBL/GenBank/DDBJ databases">
        <title>Plant Genome Project.</title>
        <authorList>
            <person name="Zhang R.-G."/>
        </authorList>
    </citation>
    <scope>NUCLEOTIDE SEQUENCE [LARGE SCALE GENOMIC DNA]</scope>
    <source>
        <tissue evidence="1">Leaves</tissue>
    </source>
</reference>
<gene>
    <name evidence="1" type="ORF">JRO89_XS01G0163400</name>
</gene>
<dbReference type="Proteomes" id="UP000827721">
    <property type="component" value="Unassembled WGS sequence"/>
</dbReference>
<name>A0ABQ8IJJ9_9ROSI</name>